<evidence type="ECO:0000313" key="7">
    <source>
        <dbReference type="Proteomes" id="UP000235616"/>
    </source>
</evidence>
<dbReference type="CDD" id="cd08422">
    <property type="entry name" value="PBP2_CrgA_like"/>
    <property type="match status" value="1"/>
</dbReference>
<dbReference type="GO" id="GO:0006351">
    <property type="term" value="P:DNA-templated transcription"/>
    <property type="evidence" value="ECO:0007669"/>
    <property type="project" value="TreeGrafter"/>
</dbReference>
<dbReference type="Pfam" id="PF03466">
    <property type="entry name" value="LysR_substrate"/>
    <property type="match status" value="1"/>
</dbReference>
<proteinExistence type="inferred from homology"/>
<dbReference type="Proteomes" id="UP000235616">
    <property type="component" value="Unassembled WGS sequence"/>
</dbReference>
<name>A0A2N7VRM1_9BURK</name>
<dbReference type="InterPro" id="IPR058163">
    <property type="entry name" value="LysR-type_TF_proteobact-type"/>
</dbReference>
<dbReference type="Pfam" id="PF00126">
    <property type="entry name" value="HTH_1"/>
    <property type="match status" value="1"/>
</dbReference>
<protein>
    <submittedName>
        <fullName evidence="6">LysR family transcriptional regulator</fullName>
    </submittedName>
</protein>
<dbReference type="PANTHER" id="PTHR30537:SF5">
    <property type="entry name" value="HTH-TYPE TRANSCRIPTIONAL ACTIVATOR TTDR-RELATED"/>
    <property type="match status" value="1"/>
</dbReference>
<keyword evidence="2" id="KW-0805">Transcription regulation</keyword>
<feature type="domain" description="HTH lysR-type" evidence="5">
    <location>
        <begin position="1"/>
        <end position="59"/>
    </location>
</feature>
<dbReference type="GO" id="GO:0003700">
    <property type="term" value="F:DNA-binding transcription factor activity"/>
    <property type="evidence" value="ECO:0007669"/>
    <property type="project" value="InterPro"/>
</dbReference>
<dbReference type="PROSITE" id="PS50931">
    <property type="entry name" value="HTH_LYSR"/>
    <property type="match status" value="1"/>
</dbReference>
<dbReference type="OrthoDB" id="9786526at2"/>
<dbReference type="PANTHER" id="PTHR30537">
    <property type="entry name" value="HTH-TYPE TRANSCRIPTIONAL REGULATOR"/>
    <property type="match status" value="1"/>
</dbReference>
<dbReference type="InterPro" id="IPR036390">
    <property type="entry name" value="WH_DNA-bd_sf"/>
</dbReference>
<dbReference type="InterPro" id="IPR005119">
    <property type="entry name" value="LysR_subst-bd"/>
</dbReference>
<keyword evidence="7" id="KW-1185">Reference proteome</keyword>
<dbReference type="InterPro" id="IPR000847">
    <property type="entry name" value="LysR_HTH_N"/>
</dbReference>
<dbReference type="AlphaFoldDB" id="A0A2N7VRM1"/>
<sequence>MNTLQNMRTFVQVVDSGSFTAAADLLDMSAASTSKAVSELEQHLRIRLLTRSTRRITLTDAGRNYLEHCRKIVNAVEAAEQEVCEASSRAQGVLRIHSFASFGQHYVVPAIHAYRRLYPDVRIELQLSQTLPDLFDGTCDTSILAVSSLRDSEIVMHRLGSTYSVLCASQAYLDARGTPDRPGDLIEHDCLALSTPTFSPREWTLEKADGSRSERIAINSVFRMNMAESLAGAIRADMGIGPLPVYSALAGLRAGTLVRVLPEYMLETKDICALFPSRRYLDARTRSWSDFMREYLPPALARDQRSLTSLIAEPQNA</sequence>
<reference evidence="6 7" key="1">
    <citation type="submission" date="2018-01" db="EMBL/GenBank/DDBJ databases">
        <title>Whole genome analyses suggest that Burkholderia sensu lato contains two further novel genera in the rhizoxinica-symbiotica group Mycetohabitans gen. nov., and Trinickia gen. nov.: implications for the evolution of diazotrophy and nodulation in the Burkholderiaceae.</title>
        <authorList>
            <person name="Estrada-de los Santos P."/>
            <person name="Palmer M."/>
            <person name="Chavez-Ramirez B."/>
            <person name="Beukes C."/>
            <person name="Steenkamp E.T."/>
            <person name="Hirsch A.M."/>
            <person name="Manyaka P."/>
            <person name="Maluk M."/>
            <person name="Lafos M."/>
            <person name="Crook M."/>
            <person name="Gross E."/>
            <person name="Simon M.F."/>
            <person name="Bueno dos Reis Junior F."/>
            <person name="Poole P.S."/>
            <person name="Venter S.N."/>
            <person name="James E.K."/>
        </authorList>
    </citation>
    <scope>NUCLEOTIDE SEQUENCE [LARGE SCALE GENOMIC DNA]</scope>
    <source>
        <strain evidence="6 7">GIMN1.004</strain>
    </source>
</reference>
<comment type="caution">
    <text evidence="6">The sequence shown here is derived from an EMBL/GenBank/DDBJ whole genome shotgun (WGS) entry which is preliminary data.</text>
</comment>
<organism evidence="6 7">
    <name type="scientific">Trinickia dabaoshanensis</name>
    <dbReference type="NCBI Taxonomy" id="564714"/>
    <lineage>
        <taxon>Bacteria</taxon>
        <taxon>Pseudomonadati</taxon>
        <taxon>Pseudomonadota</taxon>
        <taxon>Betaproteobacteria</taxon>
        <taxon>Burkholderiales</taxon>
        <taxon>Burkholderiaceae</taxon>
        <taxon>Trinickia</taxon>
    </lineage>
</organism>
<evidence type="ECO:0000256" key="2">
    <source>
        <dbReference type="ARBA" id="ARBA00023015"/>
    </source>
</evidence>
<dbReference type="Gene3D" id="1.10.10.10">
    <property type="entry name" value="Winged helix-like DNA-binding domain superfamily/Winged helix DNA-binding domain"/>
    <property type="match status" value="1"/>
</dbReference>
<dbReference type="FunFam" id="1.10.10.10:FF:000001">
    <property type="entry name" value="LysR family transcriptional regulator"/>
    <property type="match status" value="1"/>
</dbReference>
<comment type="similarity">
    <text evidence="1">Belongs to the LysR transcriptional regulatory family.</text>
</comment>
<evidence type="ECO:0000259" key="5">
    <source>
        <dbReference type="PROSITE" id="PS50931"/>
    </source>
</evidence>
<accession>A0A2N7VRM1</accession>
<gene>
    <name evidence="6" type="ORF">C0Z18_13265</name>
</gene>
<keyword evidence="4" id="KW-0804">Transcription</keyword>
<dbReference type="SUPFAM" id="SSF53850">
    <property type="entry name" value="Periplasmic binding protein-like II"/>
    <property type="match status" value="1"/>
</dbReference>
<evidence type="ECO:0000256" key="1">
    <source>
        <dbReference type="ARBA" id="ARBA00009437"/>
    </source>
</evidence>
<keyword evidence="3" id="KW-0238">DNA-binding</keyword>
<dbReference type="GO" id="GO:0043565">
    <property type="term" value="F:sequence-specific DNA binding"/>
    <property type="evidence" value="ECO:0007669"/>
    <property type="project" value="TreeGrafter"/>
</dbReference>
<dbReference type="Gene3D" id="3.40.190.290">
    <property type="match status" value="1"/>
</dbReference>
<evidence type="ECO:0000256" key="4">
    <source>
        <dbReference type="ARBA" id="ARBA00023163"/>
    </source>
</evidence>
<dbReference type="EMBL" id="PNYA01000010">
    <property type="protein sequence ID" value="PMS19786.1"/>
    <property type="molecule type" value="Genomic_DNA"/>
</dbReference>
<dbReference type="SUPFAM" id="SSF46785">
    <property type="entry name" value="Winged helix' DNA-binding domain"/>
    <property type="match status" value="1"/>
</dbReference>
<evidence type="ECO:0000256" key="3">
    <source>
        <dbReference type="ARBA" id="ARBA00023125"/>
    </source>
</evidence>
<evidence type="ECO:0000313" key="6">
    <source>
        <dbReference type="EMBL" id="PMS19786.1"/>
    </source>
</evidence>
<dbReference type="InterPro" id="IPR036388">
    <property type="entry name" value="WH-like_DNA-bd_sf"/>
</dbReference>
<dbReference type="RefSeq" id="WP_102645859.1">
    <property type="nucleotide sequence ID" value="NZ_PNYA01000010.1"/>
</dbReference>